<sequence>MRETHRLYKILFYVFSCFVMLYSSSIKAQNKNEKILKKVTKYFGELEKEGIQACIHNEPEVAKAIKQGKYEKKYDIFMDGCNESVSHYGLFETDTKHLLTTLYNNKDSDFIIINMINPKDRSTLISKSTFTFSRKKNEKELYIINNHYEYNEEKKKYELIKDSSISNFNVEEKMKLIEDYLYYKKENSISDKSRNKPYSGSYYVVARINGKFLIKEVLDYSSEN</sequence>
<gene>
    <name evidence="1" type="ORF">SAMN05421856_1213</name>
</gene>
<proteinExistence type="predicted"/>
<dbReference type="EMBL" id="FOBV01000021">
    <property type="protein sequence ID" value="SEN11872.1"/>
    <property type="molecule type" value="Genomic_DNA"/>
</dbReference>
<keyword evidence="2" id="KW-1185">Reference proteome</keyword>
<reference evidence="2" key="1">
    <citation type="submission" date="2016-10" db="EMBL/GenBank/DDBJ databases">
        <authorList>
            <person name="Varghese N."/>
            <person name="Submissions S."/>
        </authorList>
    </citation>
    <scope>NUCLEOTIDE SEQUENCE [LARGE SCALE GENOMIC DNA]</scope>
    <source>
        <strain evidence="2">DSM 17453</strain>
    </source>
</reference>
<evidence type="ECO:0000313" key="2">
    <source>
        <dbReference type="Proteomes" id="UP000199450"/>
    </source>
</evidence>
<accession>A0A1H8DX75</accession>
<dbReference type="AlphaFoldDB" id="A0A1H8DX75"/>
<organism evidence="1 2">
    <name type="scientific">Chryseobacterium taichungense</name>
    <dbReference type="NCBI Taxonomy" id="295069"/>
    <lineage>
        <taxon>Bacteria</taxon>
        <taxon>Pseudomonadati</taxon>
        <taxon>Bacteroidota</taxon>
        <taxon>Flavobacteriia</taxon>
        <taxon>Flavobacteriales</taxon>
        <taxon>Weeksellaceae</taxon>
        <taxon>Chryseobacterium group</taxon>
        <taxon>Chryseobacterium</taxon>
    </lineage>
</organism>
<evidence type="ECO:0000313" key="1">
    <source>
        <dbReference type="EMBL" id="SEN11872.1"/>
    </source>
</evidence>
<dbReference type="STRING" id="295069.SAMN05421856_1213"/>
<protein>
    <submittedName>
        <fullName evidence="1">Uncharacterized protein</fullName>
    </submittedName>
</protein>
<name>A0A1H8DX75_9FLAO</name>
<dbReference type="Proteomes" id="UP000199450">
    <property type="component" value="Unassembled WGS sequence"/>
</dbReference>